<dbReference type="EMBL" id="JBHZOL010000021">
    <property type="protein sequence ID" value="MFE4105259.1"/>
    <property type="molecule type" value="Genomic_DNA"/>
</dbReference>
<comment type="caution">
    <text evidence="3">The sequence shown here is derived from an EMBL/GenBank/DDBJ whole genome shotgun (WGS) entry which is preliminary data.</text>
</comment>
<reference evidence="3 4" key="1">
    <citation type="submission" date="2024-10" db="EMBL/GenBank/DDBJ databases">
        <authorList>
            <person name="Ratan Roy A."/>
            <person name="Morales Sandoval P.H."/>
            <person name="De Los Santos Villalobos S."/>
            <person name="Chakraborty S."/>
            <person name="Mukherjee J."/>
        </authorList>
    </citation>
    <scope>NUCLEOTIDE SEQUENCE [LARGE SCALE GENOMIC DNA]</scope>
    <source>
        <strain evidence="3 4">S1</strain>
    </source>
</reference>
<feature type="region of interest" description="Disordered" evidence="1">
    <location>
        <begin position="70"/>
        <end position="161"/>
    </location>
</feature>
<keyword evidence="2" id="KW-1133">Transmembrane helix</keyword>
<protein>
    <recommendedName>
        <fullName evidence="5">LapA family protein</fullName>
    </recommendedName>
</protein>
<evidence type="ECO:0000256" key="1">
    <source>
        <dbReference type="SAM" id="MobiDB-lite"/>
    </source>
</evidence>
<dbReference type="RefSeq" id="WP_377961497.1">
    <property type="nucleotide sequence ID" value="NZ_JBHZOL010000021.1"/>
</dbReference>
<feature type="compositionally biased region" description="Acidic residues" evidence="1">
    <location>
        <begin position="192"/>
        <end position="209"/>
    </location>
</feature>
<sequence>MTTTRLVALLLAVGALVLFAVQNTSPALPLVFLGMQTRALPIAVWLVGAIAAGAITALLLAGLIELAGSNSRSEPRSNWTQPQGDRPSAARWQTPPARSDRSQAASPPPKTASRDRSPQEADWETFRSPENWDNWGEQPDPDAPPPRQPPRSRRQREQYQVEDSLNELTQGWEDWQAESPATGASVAADLRDTDDLEAGWEDWPDDMAVEDSSPRDYEAPASPKRVYQSGSIYAESYRGDDEAANVHPDGSAAGETAIGGRVGEDGVYEADYRVIIPPYRNLDETDDADWPTGDRPSAP</sequence>
<feature type="region of interest" description="Disordered" evidence="1">
    <location>
        <begin position="241"/>
        <end position="264"/>
    </location>
</feature>
<evidence type="ECO:0000256" key="2">
    <source>
        <dbReference type="SAM" id="Phobius"/>
    </source>
</evidence>
<feature type="region of interest" description="Disordered" evidence="1">
    <location>
        <begin position="277"/>
        <end position="299"/>
    </location>
</feature>
<feature type="transmembrane region" description="Helical" evidence="2">
    <location>
        <begin position="42"/>
        <end position="67"/>
    </location>
</feature>
<name>A0ABW6IAU6_9CYAN</name>
<keyword evidence="2" id="KW-0812">Transmembrane</keyword>
<feature type="compositionally biased region" description="Polar residues" evidence="1">
    <location>
        <begin position="70"/>
        <end position="83"/>
    </location>
</feature>
<feature type="region of interest" description="Disordered" evidence="1">
    <location>
        <begin position="175"/>
        <end position="226"/>
    </location>
</feature>
<organism evidence="3 4">
    <name type="scientific">Almyronema epifaneia S1</name>
    <dbReference type="NCBI Taxonomy" id="2991925"/>
    <lineage>
        <taxon>Bacteria</taxon>
        <taxon>Bacillati</taxon>
        <taxon>Cyanobacteriota</taxon>
        <taxon>Cyanophyceae</taxon>
        <taxon>Nodosilineales</taxon>
        <taxon>Nodosilineaceae</taxon>
        <taxon>Almyronema</taxon>
        <taxon>Almyronema epifaneia</taxon>
    </lineage>
</organism>
<keyword evidence="4" id="KW-1185">Reference proteome</keyword>
<dbReference type="Proteomes" id="UP001600165">
    <property type="component" value="Unassembled WGS sequence"/>
</dbReference>
<gene>
    <name evidence="3" type="ORF">ACFVKH_03150</name>
</gene>
<evidence type="ECO:0000313" key="4">
    <source>
        <dbReference type="Proteomes" id="UP001600165"/>
    </source>
</evidence>
<accession>A0ABW6IAU6</accession>
<feature type="compositionally biased region" description="Basic and acidic residues" evidence="1">
    <location>
        <begin position="112"/>
        <end position="127"/>
    </location>
</feature>
<evidence type="ECO:0008006" key="5">
    <source>
        <dbReference type="Google" id="ProtNLM"/>
    </source>
</evidence>
<proteinExistence type="predicted"/>
<evidence type="ECO:0000313" key="3">
    <source>
        <dbReference type="EMBL" id="MFE4105259.1"/>
    </source>
</evidence>
<keyword evidence="2" id="KW-0472">Membrane</keyword>